<comment type="caution">
    <text evidence="1">The sequence shown here is derived from an EMBL/GenBank/DDBJ whole genome shotgun (WGS) entry which is preliminary data.</text>
</comment>
<proteinExistence type="predicted"/>
<accession>A0A9W5U1W3</accession>
<dbReference type="Gene3D" id="3.40.50.1390">
    <property type="entry name" value="Resolvase, N-terminal catalytic domain"/>
    <property type="match status" value="1"/>
</dbReference>
<organism evidence="1 2">
    <name type="scientific">Lentibacillus populi</name>
    <dbReference type="NCBI Taxonomy" id="1827502"/>
    <lineage>
        <taxon>Bacteria</taxon>
        <taxon>Bacillati</taxon>
        <taxon>Bacillota</taxon>
        <taxon>Bacilli</taxon>
        <taxon>Bacillales</taxon>
        <taxon>Bacillaceae</taxon>
        <taxon>Lentibacillus</taxon>
    </lineage>
</organism>
<evidence type="ECO:0000313" key="2">
    <source>
        <dbReference type="Proteomes" id="UP000621492"/>
    </source>
</evidence>
<keyword evidence="2" id="KW-1185">Reference proteome</keyword>
<reference evidence="1" key="2">
    <citation type="submission" date="2020-09" db="EMBL/GenBank/DDBJ databases">
        <authorList>
            <person name="Sun Q."/>
            <person name="Zhou Y."/>
        </authorList>
    </citation>
    <scope>NUCLEOTIDE SEQUENCE</scope>
    <source>
        <strain evidence="1">CGMCC 1.15454</strain>
    </source>
</reference>
<dbReference type="GO" id="GO:0000150">
    <property type="term" value="F:DNA strand exchange activity"/>
    <property type="evidence" value="ECO:0007669"/>
    <property type="project" value="InterPro"/>
</dbReference>
<dbReference type="AlphaFoldDB" id="A0A9W5U1W3"/>
<name>A0A9W5U1W3_9BACI</name>
<gene>
    <name evidence="1" type="ORF">GCM10011409_44410</name>
</gene>
<dbReference type="Proteomes" id="UP000621492">
    <property type="component" value="Unassembled WGS sequence"/>
</dbReference>
<reference evidence="1" key="1">
    <citation type="journal article" date="2014" name="Int. J. Syst. Evol. Microbiol.">
        <title>Complete genome sequence of Corynebacterium casei LMG S-19264T (=DSM 44701T), isolated from a smear-ripened cheese.</title>
        <authorList>
            <consortium name="US DOE Joint Genome Institute (JGI-PGF)"/>
            <person name="Walter F."/>
            <person name="Albersmeier A."/>
            <person name="Kalinowski J."/>
            <person name="Ruckert C."/>
        </authorList>
    </citation>
    <scope>NUCLEOTIDE SEQUENCE</scope>
    <source>
        <strain evidence="1">CGMCC 1.15454</strain>
    </source>
</reference>
<dbReference type="GO" id="GO:0003677">
    <property type="term" value="F:DNA binding"/>
    <property type="evidence" value="ECO:0007669"/>
    <property type="project" value="InterPro"/>
</dbReference>
<dbReference type="EMBL" id="BMJD01000072">
    <property type="protein sequence ID" value="GGB62348.1"/>
    <property type="molecule type" value="Genomic_DNA"/>
</dbReference>
<sequence>MRCAVYIRVSTDKEEQKASLKYQQDLFFRHIEEKGWDIFNCKRKIIPTYFQMGISCMLYLDLFGTRHSSGSVWDQGRS</sequence>
<evidence type="ECO:0008006" key="3">
    <source>
        <dbReference type="Google" id="ProtNLM"/>
    </source>
</evidence>
<dbReference type="InterPro" id="IPR036162">
    <property type="entry name" value="Resolvase-like_N_sf"/>
</dbReference>
<evidence type="ECO:0000313" key="1">
    <source>
        <dbReference type="EMBL" id="GGB62348.1"/>
    </source>
</evidence>
<protein>
    <recommendedName>
        <fullName evidence="3">Resolvase/invertase-type recombinase catalytic domain-containing protein</fullName>
    </recommendedName>
</protein>